<evidence type="ECO:0000256" key="1">
    <source>
        <dbReference type="SAM" id="MobiDB-lite"/>
    </source>
</evidence>
<name>S9P4Z8_CYSF2</name>
<feature type="region of interest" description="Disordered" evidence="1">
    <location>
        <begin position="1"/>
        <end position="23"/>
    </location>
</feature>
<gene>
    <name evidence="2" type="ORF">D187_003010</name>
</gene>
<dbReference type="Proteomes" id="UP000011682">
    <property type="component" value="Unassembled WGS sequence"/>
</dbReference>
<keyword evidence="3" id="KW-1185">Reference proteome</keyword>
<sequence length="52" mass="5657">MARSSCPLISAVTGGDNVSQQESDALLEPWKPITRTRTAKNGMVRMIPSKPE</sequence>
<dbReference type="AlphaFoldDB" id="S9P4Z8"/>
<protein>
    <submittedName>
        <fullName evidence="2">Uncharacterized protein</fullName>
    </submittedName>
</protein>
<reference evidence="2" key="1">
    <citation type="submission" date="2013-05" db="EMBL/GenBank/DDBJ databases">
        <title>Genome assembly of Cystobacter fuscus DSM 2262.</title>
        <authorList>
            <person name="Sharma G."/>
            <person name="Khatri I."/>
            <person name="Kaur C."/>
            <person name="Mayilraj S."/>
            <person name="Subramanian S."/>
        </authorList>
    </citation>
    <scope>NUCLEOTIDE SEQUENCE [LARGE SCALE GENOMIC DNA]</scope>
    <source>
        <strain evidence="2">DSM 2262</strain>
    </source>
</reference>
<comment type="caution">
    <text evidence="2">The sequence shown here is derived from an EMBL/GenBank/DDBJ whole genome shotgun (WGS) entry which is preliminary data.</text>
</comment>
<evidence type="ECO:0000313" key="3">
    <source>
        <dbReference type="Proteomes" id="UP000011682"/>
    </source>
</evidence>
<dbReference type="EMBL" id="ANAH02000017">
    <property type="protein sequence ID" value="EPX59520.1"/>
    <property type="molecule type" value="Genomic_DNA"/>
</dbReference>
<evidence type="ECO:0000313" key="2">
    <source>
        <dbReference type="EMBL" id="EPX59520.1"/>
    </source>
</evidence>
<organism evidence="2 3">
    <name type="scientific">Cystobacter fuscus (strain ATCC 25194 / DSM 2262 / NBRC 100088 / M29)</name>
    <dbReference type="NCBI Taxonomy" id="1242864"/>
    <lineage>
        <taxon>Bacteria</taxon>
        <taxon>Pseudomonadati</taxon>
        <taxon>Myxococcota</taxon>
        <taxon>Myxococcia</taxon>
        <taxon>Myxococcales</taxon>
        <taxon>Cystobacterineae</taxon>
        <taxon>Archangiaceae</taxon>
        <taxon>Cystobacter</taxon>
    </lineage>
</organism>
<accession>S9P4Z8</accession>
<proteinExistence type="predicted"/>